<dbReference type="GO" id="GO:0042720">
    <property type="term" value="C:mitochondrial inner membrane peptidase complex"/>
    <property type="evidence" value="ECO:0007669"/>
    <property type="project" value="InterPro"/>
</dbReference>
<dbReference type="PANTHER" id="PTHR46041:SF2">
    <property type="entry name" value="MITOCHONDRIAL INNER MEMBRANE PROTEASE SUBUNIT 2"/>
    <property type="match status" value="1"/>
</dbReference>
<reference evidence="15" key="1">
    <citation type="submission" date="2020-06" db="EMBL/GenBank/DDBJ databases">
        <title>A chromosome-scale genome assembly of Talaromyces rugulosus W13939.</title>
        <authorList>
            <person name="Wang B."/>
            <person name="Guo L."/>
            <person name="Ye K."/>
            <person name="Wang L."/>
        </authorList>
    </citation>
    <scope>NUCLEOTIDE SEQUENCE [LARGE SCALE GENOMIC DNA]</scope>
    <source>
        <strain evidence="15">W13939</strain>
    </source>
</reference>
<dbReference type="InterPro" id="IPR000223">
    <property type="entry name" value="Pept_S26A_signal_pept_1"/>
</dbReference>
<dbReference type="Gene3D" id="2.10.109.10">
    <property type="entry name" value="Umud Fragment, subunit A"/>
    <property type="match status" value="1"/>
</dbReference>
<evidence type="ECO:0000259" key="13">
    <source>
        <dbReference type="Pfam" id="PF10502"/>
    </source>
</evidence>
<organism evidence="14 15">
    <name type="scientific">Talaromyces rugulosus</name>
    <name type="common">Penicillium rugulosum</name>
    <dbReference type="NCBI Taxonomy" id="121627"/>
    <lineage>
        <taxon>Eukaryota</taxon>
        <taxon>Fungi</taxon>
        <taxon>Dikarya</taxon>
        <taxon>Ascomycota</taxon>
        <taxon>Pezizomycotina</taxon>
        <taxon>Eurotiomycetes</taxon>
        <taxon>Eurotiomycetidae</taxon>
        <taxon>Eurotiales</taxon>
        <taxon>Trichocomaceae</taxon>
        <taxon>Talaromyces</taxon>
        <taxon>Talaromyces sect. Islandici</taxon>
    </lineage>
</organism>
<evidence type="ECO:0000256" key="5">
    <source>
        <dbReference type="ARBA" id="ARBA00022792"/>
    </source>
</evidence>
<evidence type="ECO:0000256" key="1">
    <source>
        <dbReference type="ARBA" id="ARBA00004434"/>
    </source>
</evidence>
<evidence type="ECO:0000256" key="2">
    <source>
        <dbReference type="ARBA" id="ARBA00007066"/>
    </source>
</evidence>
<dbReference type="PANTHER" id="PTHR46041">
    <property type="entry name" value="MITOCHONDRIAL INNER MEMBRANE PROTEASE SUBUNIT 2"/>
    <property type="match status" value="1"/>
</dbReference>
<keyword evidence="3 11" id="KW-0645">Protease</keyword>
<comment type="subcellular location">
    <subcellularLocation>
        <location evidence="1">Mitochondrion inner membrane</location>
        <topology evidence="1">Single-pass membrane protein</topology>
    </subcellularLocation>
</comment>
<evidence type="ECO:0000313" key="14">
    <source>
        <dbReference type="EMBL" id="QKX56990.1"/>
    </source>
</evidence>
<dbReference type="RefSeq" id="XP_035343168.1">
    <property type="nucleotide sequence ID" value="XM_035487275.1"/>
</dbReference>
<dbReference type="FunFam" id="2.10.109.10:FF:000023">
    <property type="entry name" value="Mitochondrial inner membrane protease subunit 2"/>
    <property type="match status" value="1"/>
</dbReference>
<evidence type="ECO:0000256" key="4">
    <source>
        <dbReference type="ARBA" id="ARBA00022692"/>
    </source>
</evidence>
<dbReference type="GeneID" id="55991600"/>
<dbReference type="EMBL" id="CP055899">
    <property type="protein sequence ID" value="QKX56990.1"/>
    <property type="molecule type" value="Genomic_DNA"/>
</dbReference>
<proteinExistence type="inferred from homology"/>
<evidence type="ECO:0000256" key="7">
    <source>
        <dbReference type="ARBA" id="ARBA00022989"/>
    </source>
</evidence>
<keyword evidence="6 11" id="KW-0378">Hydrolase</keyword>
<dbReference type="InterPro" id="IPR036286">
    <property type="entry name" value="LexA/Signal_pep-like_sf"/>
</dbReference>
<dbReference type="KEGG" id="trg:TRUGW13939_04098"/>
<dbReference type="SUPFAM" id="SSF51306">
    <property type="entry name" value="LexA/Signal peptidase"/>
    <property type="match status" value="1"/>
</dbReference>
<evidence type="ECO:0000256" key="11">
    <source>
        <dbReference type="RuleBase" id="RU362041"/>
    </source>
</evidence>
<evidence type="ECO:0000256" key="10">
    <source>
        <dbReference type="PIRSR" id="PIRSR600223-1"/>
    </source>
</evidence>
<evidence type="ECO:0000256" key="3">
    <source>
        <dbReference type="ARBA" id="ARBA00022670"/>
    </source>
</evidence>
<evidence type="ECO:0000313" key="15">
    <source>
        <dbReference type="Proteomes" id="UP000509510"/>
    </source>
</evidence>
<dbReference type="OrthoDB" id="9996127at2759"/>
<dbReference type="CDD" id="cd06530">
    <property type="entry name" value="S26_SPase_I"/>
    <property type="match status" value="1"/>
</dbReference>
<evidence type="ECO:0000256" key="6">
    <source>
        <dbReference type="ARBA" id="ARBA00022801"/>
    </source>
</evidence>
<feature type="region of interest" description="Disordered" evidence="12">
    <location>
        <begin position="1"/>
        <end position="57"/>
    </location>
</feature>
<evidence type="ECO:0000256" key="12">
    <source>
        <dbReference type="SAM" id="MobiDB-lite"/>
    </source>
</evidence>
<keyword evidence="4" id="KW-0812">Transmembrane</keyword>
<comment type="similarity">
    <text evidence="2">Belongs to the peptidase S26 family. IMP2 subfamily.</text>
</comment>
<dbReference type="GO" id="GO:0006465">
    <property type="term" value="P:signal peptide processing"/>
    <property type="evidence" value="ECO:0007669"/>
    <property type="project" value="InterPro"/>
</dbReference>
<dbReference type="Pfam" id="PF10502">
    <property type="entry name" value="Peptidase_S26"/>
    <property type="match status" value="1"/>
</dbReference>
<accession>A0A7H8QSP3</accession>
<feature type="active site" evidence="10">
    <location>
        <position position="116"/>
    </location>
</feature>
<protein>
    <recommendedName>
        <fullName evidence="11">Mitochondrial inner membrane protease subunit</fullName>
        <ecNumber evidence="11">3.4.21.-</ecNumber>
    </recommendedName>
</protein>
<evidence type="ECO:0000256" key="9">
    <source>
        <dbReference type="ARBA" id="ARBA00023136"/>
    </source>
</evidence>
<dbReference type="NCBIfam" id="TIGR02227">
    <property type="entry name" value="sigpep_I_bact"/>
    <property type="match status" value="1"/>
</dbReference>
<sequence length="289" mass="32367">MASSKANSNLRSANTTQTNNKPRVLSARELQRRTAQNIQRLPGAPDPSTYISASATPAKRPSRFSSFINLFRQRYAALPAPILGTARALRYIAPALSIGIFFSEHVLQVMWVRGPSMTPYLNENYAEMQTESDMVLVNMLPLGSGWLWGPTKTLERGMVVTFRSPANPSHIAIKRVIGLPGDQIMTREPCPKPSQTVPWNHVWVEGDVDDPRKSLDSNTYGPVSMSLISGSVIAVLYPKMRRLKWWDWDKPFDDQTGADTQKELGDGYRQSVRDRVIKDAVHVEAPDFN</sequence>
<keyword evidence="9" id="KW-0472">Membrane</keyword>
<keyword evidence="5 11" id="KW-0999">Mitochondrion inner membrane</keyword>
<dbReference type="GO" id="GO:0006627">
    <property type="term" value="P:protein processing involved in protein targeting to mitochondrion"/>
    <property type="evidence" value="ECO:0007669"/>
    <property type="project" value="InterPro"/>
</dbReference>
<evidence type="ECO:0000256" key="8">
    <source>
        <dbReference type="ARBA" id="ARBA00023128"/>
    </source>
</evidence>
<keyword evidence="8 11" id="KW-0496">Mitochondrion</keyword>
<keyword evidence="15" id="KW-1185">Reference proteome</keyword>
<dbReference type="Proteomes" id="UP000509510">
    <property type="component" value="Chromosome II"/>
</dbReference>
<dbReference type="GO" id="GO:0004252">
    <property type="term" value="F:serine-type endopeptidase activity"/>
    <property type="evidence" value="ECO:0007669"/>
    <property type="project" value="InterPro"/>
</dbReference>
<dbReference type="InterPro" id="IPR037730">
    <property type="entry name" value="IMP2"/>
</dbReference>
<dbReference type="InterPro" id="IPR019533">
    <property type="entry name" value="Peptidase_S26"/>
</dbReference>
<feature type="active site" evidence="10">
    <location>
        <position position="174"/>
    </location>
</feature>
<gene>
    <name evidence="14" type="ORF">TRUGW13939_04098</name>
</gene>
<dbReference type="EC" id="3.4.21.-" evidence="11"/>
<dbReference type="AlphaFoldDB" id="A0A7H8QSP3"/>
<name>A0A7H8QSP3_TALRU</name>
<feature type="domain" description="Peptidase S26" evidence="13">
    <location>
        <begin position="88"/>
        <end position="187"/>
    </location>
</feature>
<keyword evidence="7" id="KW-1133">Transmembrane helix</keyword>
<feature type="compositionally biased region" description="Polar residues" evidence="12">
    <location>
        <begin position="1"/>
        <end position="21"/>
    </location>
</feature>